<dbReference type="AlphaFoldDB" id="A0AAP2UF89"/>
<protein>
    <submittedName>
        <fullName evidence="2">Tyrosine-protein phosphatase</fullName>
    </submittedName>
</protein>
<dbReference type="InterPro" id="IPR016130">
    <property type="entry name" value="Tyr_Pase_AS"/>
</dbReference>
<dbReference type="EMBL" id="JANGBO010000006">
    <property type="protein sequence ID" value="MCQ5061704.1"/>
    <property type="molecule type" value="Genomic_DNA"/>
</dbReference>
<comment type="similarity">
    <text evidence="1">Belongs to the protein-tyrosine phosphatase family.</text>
</comment>
<comment type="caution">
    <text evidence="2">The sequence shown here is derived from an EMBL/GenBank/DDBJ whole genome shotgun (WGS) entry which is preliminary data.</text>
</comment>
<reference evidence="2" key="1">
    <citation type="submission" date="2022-06" db="EMBL/GenBank/DDBJ databases">
        <title>Isolation of gut microbiota from human fecal samples.</title>
        <authorList>
            <person name="Pamer E.G."/>
            <person name="Barat B."/>
            <person name="Waligurski E."/>
            <person name="Medina S."/>
            <person name="Paddock L."/>
            <person name="Mostad J."/>
        </authorList>
    </citation>
    <scope>NUCLEOTIDE SEQUENCE</scope>
    <source>
        <strain evidence="2">DFI.6.24</strain>
    </source>
</reference>
<dbReference type="SUPFAM" id="SSF52799">
    <property type="entry name" value="(Phosphotyrosine protein) phosphatases II"/>
    <property type="match status" value="1"/>
</dbReference>
<evidence type="ECO:0000313" key="3">
    <source>
        <dbReference type="Proteomes" id="UP001204814"/>
    </source>
</evidence>
<dbReference type="Proteomes" id="UP001204814">
    <property type="component" value="Unassembled WGS sequence"/>
</dbReference>
<accession>A0AAP2UF89</accession>
<name>A0AAP2UF89_9FIRM</name>
<evidence type="ECO:0000256" key="1">
    <source>
        <dbReference type="ARBA" id="ARBA00009580"/>
    </source>
</evidence>
<dbReference type="Gene3D" id="3.90.190.10">
    <property type="entry name" value="Protein tyrosine phosphatase superfamily"/>
    <property type="match status" value="1"/>
</dbReference>
<proteinExistence type="inferred from homology"/>
<dbReference type="Pfam" id="PF13350">
    <property type="entry name" value="Y_phosphatase3"/>
    <property type="match status" value="1"/>
</dbReference>
<evidence type="ECO:0000313" key="2">
    <source>
        <dbReference type="EMBL" id="MCQ5061704.1"/>
    </source>
</evidence>
<dbReference type="PANTHER" id="PTHR31126:SF1">
    <property type="entry name" value="TYROSINE SPECIFIC PROTEIN PHOSPHATASES DOMAIN-CONTAINING PROTEIN"/>
    <property type="match status" value="1"/>
</dbReference>
<dbReference type="InterPro" id="IPR026893">
    <property type="entry name" value="Tyr/Ser_Pase_IphP-type"/>
</dbReference>
<organism evidence="2 3">
    <name type="scientific">Faecalibacillus intestinalis</name>
    <dbReference type="NCBI Taxonomy" id="1982626"/>
    <lineage>
        <taxon>Bacteria</taxon>
        <taxon>Bacillati</taxon>
        <taxon>Bacillota</taxon>
        <taxon>Erysipelotrichia</taxon>
        <taxon>Erysipelotrichales</taxon>
        <taxon>Coprobacillaceae</taxon>
        <taxon>Faecalibacillus</taxon>
    </lineage>
</organism>
<dbReference type="RefSeq" id="WP_117480753.1">
    <property type="nucleotide sequence ID" value="NZ_JADPGY010000019.1"/>
</dbReference>
<sequence length="246" mass="29586">MITNPSNFRDLHDCYDFIEAGHLYRSALPRNLTKQDWDKLYNLGIRYIIDFRSEFERKEDSYECDQRFQHYNWSALKPETGIDDFYFPRLITKKSTKEEVYNSAWFIRKGYKIMPFDNLAYKQLFQLIKEKDGILFHCGSGKDRTGLFAALLLKLFDCDEKTIYADYLYSNKSVEKDLMPRLVQSDFTDEIKEMLLYVCSVHEELLKSSFDEILKRYSSFDEYFEKEYAIDKEVKENLIKKYCHEK</sequence>
<dbReference type="PROSITE" id="PS00383">
    <property type="entry name" value="TYR_PHOSPHATASE_1"/>
    <property type="match status" value="1"/>
</dbReference>
<dbReference type="GO" id="GO:0004721">
    <property type="term" value="F:phosphoprotein phosphatase activity"/>
    <property type="evidence" value="ECO:0007669"/>
    <property type="project" value="InterPro"/>
</dbReference>
<gene>
    <name evidence="2" type="ORF">NE542_07690</name>
</gene>
<dbReference type="PANTHER" id="PTHR31126">
    <property type="entry name" value="TYROSINE-PROTEIN PHOSPHATASE"/>
    <property type="match status" value="1"/>
</dbReference>
<dbReference type="InterPro" id="IPR029021">
    <property type="entry name" value="Prot-tyrosine_phosphatase-like"/>
</dbReference>